<sequence length="163" mass="18686">MELASDLSSLQIEENRMVEGTSNLSANPEIMSTDEPEEESPSAASRRTRSSRKRVRAVAVACTARPQWKKRLQNLDTDEKKICLFYTNVNKNWKTKHTNLETIFEEPKESRDGNEMTMSKAKLRRSLIFNTDRVTKAKKERRRKAITKNKSDVIKAKIAKSGV</sequence>
<dbReference type="OrthoDB" id="6163216at2759"/>
<keyword evidence="2" id="KW-1185">Reference proteome</keyword>
<protein>
    <submittedName>
        <fullName evidence="3">Uncharacterized protein LOC117644326</fullName>
    </submittedName>
</protein>
<feature type="region of interest" description="Disordered" evidence="1">
    <location>
        <begin position="1"/>
        <end position="55"/>
    </location>
</feature>
<evidence type="ECO:0000313" key="2">
    <source>
        <dbReference type="Proteomes" id="UP000515158"/>
    </source>
</evidence>
<organism evidence="3">
    <name type="scientific">Thrips palmi</name>
    <name type="common">Melon thrips</name>
    <dbReference type="NCBI Taxonomy" id="161013"/>
    <lineage>
        <taxon>Eukaryota</taxon>
        <taxon>Metazoa</taxon>
        <taxon>Ecdysozoa</taxon>
        <taxon>Arthropoda</taxon>
        <taxon>Hexapoda</taxon>
        <taxon>Insecta</taxon>
        <taxon>Pterygota</taxon>
        <taxon>Neoptera</taxon>
        <taxon>Paraneoptera</taxon>
        <taxon>Thysanoptera</taxon>
        <taxon>Terebrantia</taxon>
        <taxon>Thripoidea</taxon>
        <taxon>Thripidae</taxon>
        <taxon>Thrips</taxon>
    </lineage>
</organism>
<proteinExistence type="predicted"/>
<gene>
    <name evidence="3" type="primary">LOC117644326</name>
</gene>
<dbReference type="GeneID" id="117644326"/>
<evidence type="ECO:0000256" key="1">
    <source>
        <dbReference type="SAM" id="MobiDB-lite"/>
    </source>
</evidence>
<name>A0A6P8YIE5_THRPL</name>
<accession>A0A6P8YIE5</accession>
<feature type="compositionally biased region" description="Basic residues" evidence="1">
    <location>
        <begin position="46"/>
        <end position="55"/>
    </location>
</feature>
<dbReference type="InParanoid" id="A0A6P8YIE5"/>
<reference evidence="3" key="1">
    <citation type="submission" date="2025-08" db="UniProtKB">
        <authorList>
            <consortium name="RefSeq"/>
        </authorList>
    </citation>
    <scope>IDENTIFICATION</scope>
    <source>
        <tissue evidence="3">Total insect</tissue>
    </source>
</reference>
<dbReference type="RefSeq" id="XP_034239568.1">
    <property type="nucleotide sequence ID" value="XM_034383677.1"/>
</dbReference>
<dbReference type="Proteomes" id="UP000515158">
    <property type="component" value="Unplaced"/>
</dbReference>
<evidence type="ECO:0000313" key="3">
    <source>
        <dbReference type="RefSeq" id="XP_034239568.1"/>
    </source>
</evidence>
<dbReference type="KEGG" id="tpal:117644326"/>
<dbReference type="AlphaFoldDB" id="A0A6P8YIE5"/>
<feature type="compositionally biased region" description="Polar residues" evidence="1">
    <location>
        <begin position="1"/>
        <end position="12"/>
    </location>
</feature>